<organism evidence="4 5">
    <name type="scientific">Marinihelvus fidelis</name>
    <dbReference type="NCBI Taxonomy" id="2613842"/>
    <lineage>
        <taxon>Bacteria</taxon>
        <taxon>Pseudomonadati</taxon>
        <taxon>Pseudomonadota</taxon>
        <taxon>Gammaproteobacteria</taxon>
        <taxon>Chromatiales</taxon>
        <taxon>Wenzhouxiangellaceae</taxon>
        <taxon>Marinihelvus</taxon>
    </lineage>
</organism>
<dbReference type="PANTHER" id="PTHR10161:SF14">
    <property type="entry name" value="TARTRATE-RESISTANT ACID PHOSPHATASE TYPE 5"/>
    <property type="match status" value="1"/>
</dbReference>
<dbReference type="EMBL" id="VYXP01000005">
    <property type="protein sequence ID" value="KAA9131623.1"/>
    <property type="molecule type" value="Genomic_DNA"/>
</dbReference>
<gene>
    <name evidence="4" type="ORF">F3N42_09920</name>
</gene>
<accession>A0A5N0T9A2</accession>
<proteinExistence type="predicted"/>
<dbReference type="Proteomes" id="UP000325372">
    <property type="component" value="Unassembled WGS sequence"/>
</dbReference>
<reference evidence="4 5" key="1">
    <citation type="submission" date="2019-09" db="EMBL/GenBank/DDBJ databases">
        <title>Wenzhouxiangella sp. Genome sequencing and assembly.</title>
        <authorList>
            <person name="Zhang R."/>
        </authorList>
    </citation>
    <scope>NUCLEOTIDE SEQUENCE [LARGE SCALE GENOMIC DNA]</scope>
    <source>
        <strain evidence="4 5">W260</strain>
    </source>
</reference>
<feature type="domain" description="Calcineurin-like phosphoesterase" evidence="3">
    <location>
        <begin position="92"/>
        <end position="375"/>
    </location>
</feature>
<dbReference type="AlphaFoldDB" id="A0A5N0T9A2"/>
<dbReference type="InterPro" id="IPR004843">
    <property type="entry name" value="Calcineurin-like_PHP"/>
</dbReference>
<dbReference type="InterPro" id="IPR051558">
    <property type="entry name" value="Metallophosphoesterase_PAP"/>
</dbReference>
<dbReference type="SUPFAM" id="SSF56300">
    <property type="entry name" value="Metallo-dependent phosphatases"/>
    <property type="match status" value="1"/>
</dbReference>
<dbReference type="GO" id="GO:0016787">
    <property type="term" value="F:hydrolase activity"/>
    <property type="evidence" value="ECO:0007669"/>
    <property type="project" value="UniProtKB-KW"/>
</dbReference>
<protein>
    <recommendedName>
        <fullName evidence="3">Calcineurin-like phosphoesterase domain-containing protein</fullName>
    </recommendedName>
</protein>
<evidence type="ECO:0000256" key="2">
    <source>
        <dbReference type="ARBA" id="ARBA00022801"/>
    </source>
</evidence>
<dbReference type="Gene3D" id="3.60.21.10">
    <property type="match status" value="1"/>
</dbReference>
<comment type="caution">
    <text evidence="4">The sequence shown here is derived from an EMBL/GenBank/DDBJ whole genome shotgun (WGS) entry which is preliminary data.</text>
</comment>
<name>A0A5N0T9A2_9GAMM</name>
<evidence type="ECO:0000259" key="3">
    <source>
        <dbReference type="Pfam" id="PF00149"/>
    </source>
</evidence>
<evidence type="ECO:0000313" key="4">
    <source>
        <dbReference type="EMBL" id="KAA9131623.1"/>
    </source>
</evidence>
<sequence length="485" mass="53950">MKFSIYGRRKFARPQDKAHDMTEFIPENRVQQGKLPDDHDLFVTVRRHAWKATALAVAVLASACGTTPASAPASPGINPSTPAGAETFKANILAFGDTGYDYDWLEADDYEDPLDARTYIVGELDDWIEDNMPIQEFRLSPFHFAEQTGGWVPASGMWPVARAIQDWCASPDRCDFGVMLGDNIYPSGATVGADGRDDAARFDDLMNKPYIGLQEQDEDFVIYPVMGNHDWETSREGAEAQLAYLQASPLYRMDGFWWKSEPVPGVEVFGIDTTLLLSAFEEPEYAFADDGTPVHTGEIDEADPWTVPRGAERDQVAWLAKALAESDAHWKIVIAHHPLWSGSGGKYEQAKVLREQLYPALCRYADMFLAGHEHTLEVHMDDCRDGLGQPDDRPLMTLVSGAAGKQRALHSTFMDYLDRTYPQKETLYARGQVWGFATLELGEDEAEVTLLAIPDDGSSAIDEVFTHRFKRRSGRDAGALTQASP</sequence>
<keyword evidence="5" id="KW-1185">Reference proteome</keyword>
<keyword evidence="1" id="KW-0732">Signal</keyword>
<evidence type="ECO:0000313" key="5">
    <source>
        <dbReference type="Proteomes" id="UP000325372"/>
    </source>
</evidence>
<dbReference type="InterPro" id="IPR029052">
    <property type="entry name" value="Metallo-depent_PP-like"/>
</dbReference>
<keyword evidence="2" id="KW-0378">Hydrolase</keyword>
<evidence type="ECO:0000256" key="1">
    <source>
        <dbReference type="ARBA" id="ARBA00022729"/>
    </source>
</evidence>
<dbReference type="PANTHER" id="PTHR10161">
    <property type="entry name" value="TARTRATE-RESISTANT ACID PHOSPHATASE TYPE 5"/>
    <property type="match status" value="1"/>
</dbReference>
<dbReference type="Pfam" id="PF00149">
    <property type="entry name" value="Metallophos"/>
    <property type="match status" value="1"/>
</dbReference>